<dbReference type="STRING" id="67003.A0A1X0P177"/>
<dbReference type="PANTHER" id="PTHR24320:SF148">
    <property type="entry name" value="NAD(P)-BINDING ROSSMANN-FOLD SUPERFAMILY PROTEIN"/>
    <property type="match status" value="1"/>
</dbReference>
<comment type="caution">
    <text evidence="4">The sequence shown here is derived from an EMBL/GenBank/DDBJ whole genome shotgun (WGS) entry which is preliminary data.</text>
</comment>
<evidence type="ECO:0000313" key="4">
    <source>
        <dbReference type="EMBL" id="ORC90279.1"/>
    </source>
</evidence>
<dbReference type="OrthoDB" id="191139at2759"/>
<sequence length="440" mass="49713">MQILREIFEYVYFIIRNILVALVDLYIMYARVGLVWRRRRHRPASMERLDLVMQLAPQSPVHSRISASDMILVLNESFLDRSLWKGLNTSGAQPSAIVTGVSYGGIGFYTALNLILCGFTVHGICRTLKSMDRTVHMIQRAVERQVKLHKEWVGKIGRLISHVCDLSDTIAVSNLCSALLRDPNIRVLVCNAGTCATPPHLSSQRLEQQFATRHVGHSLLMLRLLQGRMQERNLPLSLWPYWRFVVVSCASTEAIDPTVENVFMTHDDESYFKATTNKYSSCGRAEMCRLLFALALSRFIQNNNRLADFCTVNIIHPGPARSRVIPNSHLPFSALLDSEAAALLRISPVVSALYVTDLCLNKRVEDTNGHYFRMGEDETTGFADLQKSGGARLGRWVNSPLFRGMPQPALSLSTRKQDELWRLTLSYLISHGLLEAKVFH</sequence>
<evidence type="ECO:0000256" key="2">
    <source>
        <dbReference type="ARBA" id="ARBA00023002"/>
    </source>
</evidence>
<dbReference type="GO" id="GO:0016491">
    <property type="term" value="F:oxidoreductase activity"/>
    <property type="evidence" value="ECO:0007669"/>
    <property type="project" value="UniProtKB-KW"/>
</dbReference>
<evidence type="ECO:0000256" key="1">
    <source>
        <dbReference type="ARBA" id="ARBA00006484"/>
    </source>
</evidence>
<dbReference type="SUPFAM" id="SSF51735">
    <property type="entry name" value="NAD(P)-binding Rossmann-fold domains"/>
    <property type="match status" value="1"/>
</dbReference>
<dbReference type="InterPro" id="IPR036291">
    <property type="entry name" value="NAD(P)-bd_dom_sf"/>
</dbReference>
<dbReference type="Gene3D" id="3.40.50.720">
    <property type="entry name" value="NAD(P)-binding Rossmann-like Domain"/>
    <property type="match status" value="1"/>
</dbReference>
<name>A0A1X0P177_9TRYP</name>
<reference evidence="4 5" key="1">
    <citation type="submission" date="2017-03" db="EMBL/GenBank/DDBJ databases">
        <title>An alternative strategy for trypanosome survival in the mammalian bloodstream revealed through genome and transcriptome analysis of the ubiquitous bovine parasite Trypanosoma (Megatrypanum) theileri.</title>
        <authorList>
            <person name="Kelly S."/>
            <person name="Ivens A."/>
            <person name="Mott A."/>
            <person name="O'Neill E."/>
            <person name="Emms D."/>
            <person name="Macleod O."/>
            <person name="Voorheis P."/>
            <person name="Matthews J."/>
            <person name="Matthews K."/>
            <person name="Carrington M."/>
        </authorList>
    </citation>
    <scope>NUCLEOTIDE SEQUENCE [LARGE SCALE GENOMIC DNA]</scope>
    <source>
        <strain evidence="4">Edinburgh</strain>
    </source>
</reference>
<organism evidence="4 5">
    <name type="scientific">Trypanosoma theileri</name>
    <dbReference type="NCBI Taxonomy" id="67003"/>
    <lineage>
        <taxon>Eukaryota</taxon>
        <taxon>Discoba</taxon>
        <taxon>Euglenozoa</taxon>
        <taxon>Kinetoplastea</taxon>
        <taxon>Metakinetoplastina</taxon>
        <taxon>Trypanosomatida</taxon>
        <taxon>Trypanosomatidae</taxon>
        <taxon>Trypanosoma</taxon>
    </lineage>
</organism>
<dbReference type="VEuPathDB" id="TriTrypDB:TM35_000093290"/>
<comment type="similarity">
    <text evidence="1">Belongs to the short-chain dehydrogenases/reductases (SDR) family.</text>
</comment>
<keyword evidence="3" id="KW-0812">Transmembrane</keyword>
<accession>A0A1X0P177</accession>
<dbReference type="EMBL" id="NBCO01000009">
    <property type="protein sequence ID" value="ORC90279.1"/>
    <property type="molecule type" value="Genomic_DNA"/>
</dbReference>
<dbReference type="AlphaFoldDB" id="A0A1X0P177"/>
<proteinExistence type="inferred from homology"/>
<keyword evidence="3" id="KW-0472">Membrane</keyword>
<evidence type="ECO:0000313" key="5">
    <source>
        <dbReference type="Proteomes" id="UP000192257"/>
    </source>
</evidence>
<gene>
    <name evidence="4" type="ORF">TM35_000093290</name>
</gene>
<dbReference type="RefSeq" id="XP_028884345.1">
    <property type="nucleotide sequence ID" value="XM_029024568.1"/>
</dbReference>
<protein>
    <submittedName>
        <fullName evidence="4">Retinol dehydrogenase 14</fullName>
    </submittedName>
</protein>
<keyword evidence="2" id="KW-0560">Oxidoreductase</keyword>
<keyword evidence="3" id="KW-1133">Transmembrane helix</keyword>
<dbReference type="GeneID" id="39984348"/>
<keyword evidence="5" id="KW-1185">Reference proteome</keyword>
<evidence type="ECO:0000256" key="3">
    <source>
        <dbReference type="SAM" id="Phobius"/>
    </source>
</evidence>
<dbReference type="Proteomes" id="UP000192257">
    <property type="component" value="Unassembled WGS sequence"/>
</dbReference>
<dbReference type="PANTHER" id="PTHR24320">
    <property type="entry name" value="RETINOL DEHYDROGENASE"/>
    <property type="match status" value="1"/>
</dbReference>
<feature type="transmembrane region" description="Helical" evidence="3">
    <location>
        <begin position="12"/>
        <end position="36"/>
    </location>
</feature>